<protein>
    <submittedName>
        <fullName evidence="2">Uncharacterized protein</fullName>
    </submittedName>
</protein>
<sequence length="1405" mass="151573">MNGRNARGNVDNISTSGGERGTDLDEAQRTYIHRPDDYTINSLHSFSFGNASTSKPQANLIAESDTIRELANVEEPEEDISPTITTMDVTPRPSVVHTHPDALPYSSKRLRIPGSSSSPSSSEPDSDSQFASSSAHSQSATRTSRTSHSTQGREEVEFSSDDDSYEFDNLDYPEGDDGGDNIEISSARFSATSGSSGQGFIGDYASYGPSEGYRDREGSVATLRMKTIERDHSPPVFTSPFASAATASTSSSVHPSAGIPPHTNVSPTSPSTDTASSGMDTDFDFAYITSFGTDLSADPSSSIPDFVRPRRQSAISLSGNRESSGRKDSLGKSLFFSWFSGRRPSTATVASSNSSNMFIHDDSFARNLLKWGGEGYKERRKDWTIRREVRSGVSSSSTSPTYKDEKLKRVTTTTTAPRTSTATNITTATSTDVGSLSSPEQVSSSHRESEGSHTKTQSHDGNKEKDPKSDHSHKEREKERLRRSTMHWRGMPIGSEELWSNDLMGRFLVTREEVGRGTKVQDPTKGPQQRLLIRFRSESQPTPKDAELHLHLPHPPVTVHKHSKAMAFSLTRYYKPSSVRNPSAAIRARSATPSESPTPSHGHLPPPLRTAGVVGSGSTSASVPRASNRIILLAPRRVQEAFTSTNTTKMLADHGLLSSNSPVSRKEKDGGRDKDRDWRKKSISNDGPSTYRTSPSPEQIRRRKSLSASQSQSQSSSSSSSSPPPPIPPLPLTPSTPSPLSPSTAAPTPPNSSSVAVPLIFSDSVPIDASIDSIEIPSSSSSATSSTTHASLASSSTSVSQRMSSCTTTTDNTEHTDRSSTLVDSEQSETSYASASEASASQSSASSSRPPHRLRVPRRRMYDHDRDYDEDETDQSSYNDDEDDDLYGYRSHRDGGPSRVIRTPHSETYGTVDFGSANDRQRILQLVSESSPSSSSSSFSLLRFINRNVRSGVIDSLDPSASALRATAGPAFDPPWLTFPSRGKQEQQRRVVDNLNMSFKDVGLLPSTPRESSGRYGSSNISRSSRGTVTGSGRRKSLGGGVKSRKDKGKASDPSQDVFASIPSESLCMLLPLWPGDTDPYSQAHSQHVYPPSQASFKKPVLPLEKRMFLLVWYKALEPQIPPSKVGKDGHRKHGQDKEEVALAVIDSLIGLPPDTDKEKGRDKRDKKIRSTPAGSANDSGKDSGKSSHTSPTSSGDSTGFLRSSRSLGGLGIGSSPGRGTGSTASGSHSLPNQTWAQLHANDERNILLPGFLITARRVSYCDLQGTGVRVPDEGVTVNGPLEEAWRECLTHPDSMPGFTTDPGSPLNTSFMPDPTIIAVCHSRESGVEFDPEALISLGLCKVLNPLPMGMVAEDFVEHRMSSEGSQEGWGFGGVELKLKLTPVGRAIMELCWVGGLALTSFGPS</sequence>
<feature type="region of interest" description="Disordered" evidence="1">
    <location>
        <begin position="1"/>
        <end position="27"/>
    </location>
</feature>
<evidence type="ECO:0000313" key="2">
    <source>
        <dbReference type="EMBL" id="KAJ3832965.1"/>
    </source>
</evidence>
<feature type="compositionally biased region" description="Basic residues" evidence="1">
    <location>
        <begin position="850"/>
        <end position="859"/>
    </location>
</feature>
<feature type="compositionally biased region" description="Basic and acidic residues" evidence="1">
    <location>
        <begin position="664"/>
        <end position="680"/>
    </location>
</feature>
<feature type="compositionally biased region" description="Low complexity" evidence="1">
    <location>
        <begin position="266"/>
        <end position="276"/>
    </location>
</feature>
<gene>
    <name evidence="2" type="ORF">F5878DRAFT_633815</name>
</gene>
<comment type="caution">
    <text evidence="2">The sequence shown here is derived from an EMBL/GenBank/DDBJ whole genome shotgun (WGS) entry which is preliminary data.</text>
</comment>
<feature type="compositionally biased region" description="Polar residues" evidence="1">
    <location>
        <begin position="1009"/>
        <end position="1021"/>
    </location>
</feature>
<dbReference type="EMBL" id="MU806804">
    <property type="protein sequence ID" value="KAJ3832965.1"/>
    <property type="molecule type" value="Genomic_DNA"/>
</dbReference>
<feature type="region of interest" description="Disordered" evidence="1">
    <location>
        <begin position="388"/>
        <end position="488"/>
    </location>
</feature>
<dbReference type="Proteomes" id="UP001163846">
    <property type="component" value="Unassembled WGS sequence"/>
</dbReference>
<reference evidence="2" key="1">
    <citation type="submission" date="2022-08" db="EMBL/GenBank/DDBJ databases">
        <authorList>
            <consortium name="DOE Joint Genome Institute"/>
            <person name="Min B."/>
            <person name="Riley R."/>
            <person name="Sierra-Patev S."/>
            <person name="Naranjo-Ortiz M."/>
            <person name="Looney B."/>
            <person name="Konkel Z."/>
            <person name="Slot J.C."/>
            <person name="Sakamoto Y."/>
            <person name="Steenwyk J.L."/>
            <person name="Rokas A."/>
            <person name="Carro J."/>
            <person name="Camarero S."/>
            <person name="Ferreira P."/>
            <person name="Molpeceres G."/>
            <person name="Ruiz-Duenas F.J."/>
            <person name="Serrano A."/>
            <person name="Henrissat B."/>
            <person name="Drula E."/>
            <person name="Hughes K.W."/>
            <person name="Mata J.L."/>
            <person name="Ishikawa N.K."/>
            <person name="Vargas-Isla R."/>
            <person name="Ushijima S."/>
            <person name="Smith C.A."/>
            <person name="Ahrendt S."/>
            <person name="Andreopoulos W."/>
            <person name="He G."/>
            <person name="Labutti K."/>
            <person name="Lipzen A."/>
            <person name="Ng V."/>
            <person name="Sandor L."/>
            <person name="Barry K."/>
            <person name="Martinez A.T."/>
            <person name="Xiao Y."/>
            <person name="Gibbons J.G."/>
            <person name="Terashima K."/>
            <person name="Hibbett D.S."/>
            <person name="Grigoriev I.V."/>
        </authorList>
    </citation>
    <scope>NUCLEOTIDE SEQUENCE</scope>
    <source>
        <strain evidence="2">TFB9207</strain>
    </source>
</reference>
<organism evidence="2 3">
    <name type="scientific">Lentinula raphanica</name>
    <dbReference type="NCBI Taxonomy" id="153919"/>
    <lineage>
        <taxon>Eukaryota</taxon>
        <taxon>Fungi</taxon>
        <taxon>Dikarya</taxon>
        <taxon>Basidiomycota</taxon>
        <taxon>Agaricomycotina</taxon>
        <taxon>Agaricomycetes</taxon>
        <taxon>Agaricomycetidae</taxon>
        <taxon>Agaricales</taxon>
        <taxon>Marasmiineae</taxon>
        <taxon>Omphalotaceae</taxon>
        <taxon>Lentinula</taxon>
    </lineage>
</organism>
<name>A0AA38U7F1_9AGAR</name>
<feature type="compositionally biased region" description="Polar residues" evidence="1">
    <location>
        <begin position="432"/>
        <end position="444"/>
    </location>
</feature>
<feature type="compositionally biased region" description="Basic and acidic residues" evidence="1">
    <location>
        <begin position="445"/>
        <end position="482"/>
    </location>
</feature>
<feature type="region of interest" description="Disordered" evidence="1">
    <location>
        <begin position="776"/>
        <end position="904"/>
    </location>
</feature>
<feature type="compositionally biased region" description="Basic residues" evidence="1">
    <location>
        <begin position="1033"/>
        <end position="1048"/>
    </location>
</feature>
<feature type="compositionally biased region" description="Low complexity" evidence="1">
    <location>
        <begin position="610"/>
        <end position="623"/>
    </location>
</feature>
<evidence type="ECO:0000313" key="3">
    <source>
        <dbReference type="Proteomes" id="UP001163846"/>
    </source>
</evidence>
<proteinExistence type="predicted"/>
<feature type="compositionally biased region" description="Polar residues" evidence="1">
    <location>
        <begin position="684"/>
        <end position="697"/>
    </location>
</feature>
<feature type="compositionally biased region" description="Acidic residues" evidence="1">
    <location>
        <begin position="157"/>
        <end position="180"/>
    </location>
</feature>
<keyword evidence="3" id="KW-1185">Reference proteome</keyword>
<feature type="compositionally biased region" description="Pro residues" evidence="1">
    <location>
        <begin position="722"/>
        <end position="740"/>
    </location>
</feature>
<feature type="region of interest" description="Disordered" evidence="1">
    <location>
        <begin position="579"/>
        <end position="623"/>
    </location>
</feature>
<feature type="compositionally biased region" description="Low complexity" evidence="1">
    <location>
        <begin position="248"/>
        <end position="257"/>
    </location>
</feature>
<feature type="compositionally biased region" description="Low complexity" evidence="1">
    <location>
        <begin position="828"/>
        <end position="849"/>
    </location>
</feature>
<feature type="compositionally biased region" description="Low complexity" evidence="1">
    <location>
        <begin position="1022"/>
        <end position="1032"/>
    </location>
</feature>
<feature type="compositionally biased region" description="Low complexity" evidence="1">
    <location>
        <begin position="411"/>
        <end position="431"/>
    </location>
</feature>
<feature type="compositionally biased region" description="Low complexity" evidence="1">
    <location>
        <begin position="776"/>
        <end position="811"/>
    </location>
</feature>
<feature type="region of interest" description="Disordered" evidence="1">
    <location>
        <begin position="653"/>
        <end position="756"/>
    </location>
</feature>
<feature type="region of interest" description="Disordered" evidence="1">
    <location>
        <begin position="248"/>
        <end position="276"/>
    </location>
</feature>
<evidence type="ECO:0000256" key="1">
    <source>
        <dbReference type="SAM" id="MobiDB-lite"/>
    </source>
</evidence>
<feature type="compositionally biased region" description="Low complexity" evidence="1">
    <location>
        <begin position="741"/>
        <end position="754"/>
    </location>
</feature>
<feature type="compositionally biased region" description="Low complexity" evidence="1">
    <location>
        <begin position="1187"/>
        <end position="1208"/>
    </location>
</feature>
<feature type="region of interest" description="Disordered" evidence="1">
    <location>
        <begin position="1147"/>
        <end position="1231"/>
    </location>
</feature>
<feature type="compositionally biased region" description="Basic and acidic residues" evidence="1">
    <location>
        <begin position="1155"/>
        <end position="1166"/>
    </location>
</feature>
<feature type="compositionally biased region" description="Gly residues" evidence="1">
    <location>
        <begin position="1209"/>
        <end position="1221"/>
    </location>
</feature>
<feature type="region of interest" description="Disordered" evidence="1">
    <location>
        <begin position="1002"/>
        <end position="1058"/>
    </location>
</feature>
<feature type="compositionally biased region" description="Low complexity" evidence="1">
    <location>
        <begin position="115"/>
        <end position="150"/>
    </location>
</feature>
<feature type="compositionally biased region" description="Low complexity" evidence="1">
    <location>
        <begin position="706"/>
        <end position="721"/>
    </location>
</feature>
<feature type="region of interest" description="Disordered" evidence="1">
    <location>
        <begin position="73"/>
        <end position="183"/>
    </location>
</feature>
<accession>A0AA38U7F1</accession>
<feature type="compositionally biased region" description="Acidic residues" evidence="1">
    <location>
        <begin position="868"/>
        <end position="886"/>
    </location>
</feature>